<comment type="caution">
    <text evidence="1">The sequence shown here is derived from an EMBL/GenBank/DDBJ whole genome shotgun (WGS) entry which is preliminary data.</text>
</comment>
<reference evidence="2" key="1">
    <citation type="journal article" date="2014" name="Genome Announc.">
        <title>Draft genome sequence of Colletotrichum sublineola, a destructive pathogen of cultivated sorghum.</title>
        <authorList>
            <person name="Baroncelli R."/>
            <person name="Sanz-Martin J.M."/>
            <person name="Rech G.E."/>
            <person name="Sukno S.A."/>
            <person name="Thon M.R."/>
        </authorList>
    </citation>
    <scope>NUCLEOTIDE SEQUENCE [LARGE SCALE GENOMIC DNA]</scope>
    <source>
        <strain evidence="2">TX430BB</strain>
    </source>
</reference>
<keyword evidence="2" id="KW-1185">Reference proteome</keyword>
<dbReference type="EMBL" id="JMSE01001453">
    <property type="protein sequence ID" value="KDN60946.1"/>
    <property type="molecule type" value="Genomic_DNA"/>
</dbReference>
<protein>
    <submittedName>
        <fullName evidence="1">Uncharacterized protein</fullName>
    </submittedName>
</protein>
<dbReference type="OMA" id="RTRIVYM"/>
<dbReference type="HOGENOM" id="CLU_813841_0_0_1"/>
<accession>A0A066X5B1</accession>
<dbReference type="AlphaFoldDB" id="A0A066X5B1"/>
<evidence type="ECO:0000313" key="2">
    <source>
        <dbReference type="Proteomes" id="UP000027238"/>
    </source>
</evidence>
<dbReference type="OrthoDB" id="4879928at2759"/>
<proteinExistence type="predicted"/>
<sequence>MAFPTLQDFGDLQPLAELMARASDPVQTATVAQELAASDGPITAAAGSSPIDELRDQLTDAAQGPANQVDNGRAPMPQDVPVMPPKSPDNPMTDEAHVRKALEDFGHLRDITSIADLFIAMSNITKRTKRGHPEPYLITDAAEAAQAMADMADSAYNVMLSPPLTGLYSFGSGTQTTFSRRMSKTELHLGFLAEIFKGFSLTDAAKKQLDGILTNFIKSLQNISVSSEKTSNTVDETIRIHQTIATNITGSSEHPIWVYQPRTRIVYMHIDGSTWKWATNKANHESSTFNMRYVVVDFDLNVNRWLAAKTQLEAIFKKTAGLSFNDYGKIKFPSPVDADAK</sequence>
<evidence type="ECO:0000313" key="1">
    <source>
        <dbReference type="EMBL" id="KDN60946.1"/>
    </source>
</evidence>
<organism evidence="1 2">
    <name type="scientific">Colletotrichum sublineola</name>
    <name type="common">Sorghum anthracnose fungus</name>
    <dbReference type="NCBI Taxonomy" id="1173701"/>
    <lineage>
        <taxon>Eukaryota</taxon>
        <taxon>Fungi</taxon>
        <taxon>Dikarya</taxon>
        <taxon>Ascomycota</taxon>
        <taxon>Pezizomycotina</taxon>
        <taxon>Sordariomycetes</taxon>
        <taxon>Hypocreomycetidae</taxon>
        <taxon>Glomerellales</taxon>
        <taxon>Glomerellaceae</taxon>
        <taxon>Colletotrichum</taxon>
        <taxon>Colletotrichum graminicola species complex</taxon>
    </lineage>
</organism>
<name>A0A066X5B1_COLSU</name>
<dbReference type="Proteomes" id="UP000027238">
    <property type="component" value="Unassembled WGS sequence"/>
</dbReference>
<gene>
    <name evidence="1" type="ORF">CSUB01_07315</name>
</gene>